<proteinExistence type="predicted"/>
<sequence length="80" mass="9317">MKSYILDDVGRLKIMSGFSLKKIEAQKKYPKKCPHCQSFNIYSTIENIENDIIKQVSIICNECMETAGFWEDGKFLENDF</sequence>
<dbReference type="GeneID" id="16796755"/>
<dbReference type="EMBL" id="KC821613">
    <property type="protein sequence ID" value="AGO47988.1"/>
    <property type="molecule type" value="Genomic_DNA"/>
</dbReference>
<organism evidence="1 2">
    <name type="scientific">Cellulophaga phage phi12:1</name>
    <dbReference type="NCBI Taxonomy" id="1327976"/>
    <lineage>
        <taxon>Viruses</taxon>
        <taxon>Duplodnaviria</taxon>
        <taxon>Heunggongvirae</taxon>
        <taxon>Uroviricota</taxon>
        <taxon>Caudoviricetes</taxon>
        <taxon>Helsingorvirus</taxon>
        <taxon>Helsingorvirus Cba121</taxon>
    </lineage>
</organism>
<dbReference type="OrthoDB" id="19805at10239"/>
<dbReference type="RefSeq" id="YP_008241001.1">
    <property type="nucleotide sequence ID" value="NC_021791.1"/>
</dbReference>
<dbReference type="Proteomes" id="UP000014714">
    <property type="component" value="Segment"/>
</dbReference>
<protein>
    <submittedName>
        <fullName evidence="1">Uncharacterized protein</fullName>
    </submittedName>
</protein>
<accession>S0A195</accession>
<gene>
    <name evidence="1" type="ORF">Phi12:1_gp22</name>
</gene>
<dbReference type="KEGG" id="vg:16796755"/>
<reference evidence="1 2" key="1">
    <citation type="journal article" date="2013" name="Proc. Natl. Acad. Sci. U.S.A.">
        <title>Twelve previously unknown phage genera are ubiquitous in global oceans.</title>
        <authorList>
            <person name="Holmfeldt K."/>
            <person name="Solonenko N."/>
            <person name="Shah M."/>
            <person name="Corrier K."/>
            <person name="Riemann L."/>
            <person name="Verberkmoes N.C."/>
            <person name="Sullivan M.B."/>
        </authorList>
    </citation>
    <scope>NUCLEOTIDE SEQUENCE [LARGE SCALE GENOMIC DNA]</scope>
    <source>
        <strain evidence="1">Phi12:1</strain>
    </source>
</reference>
<evidence type="ECO:0000313" key="1">
    <source>
        <dbReference type="EMBL" id="AGO47988.1"/>
    </source>
</evidence>
<evidence type="ECO:0000313" key="2">
    <source>
        <dbReference type="Proteomes" id="UP000014714"/>
    </source>
</evidence>
<keyword evidence="2" id="KW-1185">Reference proteome</keyword>
<reference evidence="2" key="2">
    <citation type="submission" date="2013-03" db="EMBL/GenBank/DDBJ databases">
        <title>The Cellulophaga phages: a novel, diverse, and globally ubiquitous model system.</title>
        <authorList>
            <person name="Holmfeldt K."/>
            <person name="Solonenko N."/>
            <person name="Shah M."/>
            <person name="Corrier K."/>
            <person name="Riemann L."/>
            <person name="VerBerkmoes N.C."/>
            <person name="Sullivan M.B."/>
        </authorList>
    </citation>
    <scope>NUCLEOTIDE SEQUENCE [LARGE SCALE GENOMIC DNA]</scope>
</reference>
<name>S0A195_9CAUD</name>